<dbReference type="InterPro" id="IPR016181">
    <property type="entry name" value="Acyl_CoA_acyltransferase"/>
</dbReference>
<dbReference type="InterPro" id="IPR000182">
    <property type="entry name" value="GNAT_dom"/>
</dbReference>
<dbReference type="Proteomes" id="UP001156882">
    <property type="component" value="Unassembled WGS sequence"/>
</dbReference>
<name>A0ABQ6CJY7_9HYPH</name>
<dbReference type="PROSITE" id="PS51186">
    <property type="entry name" value="GNAT"/>
    <property type="match status" value="1"/>
</dbReference>
<evidence type="ECO:0000259" key="3">
    <source>
        <dbReference type="PROSITE" id="PS51186"/>
    </source>
</evidence>
<keyword evidence="1" id="KW-0808">Transferase</keyword>
<evidence type="ECO:0000256" key="1">
    <source>
        <dbReference type="ARBA" id="ARBA00022679"/>
    </source>
</evidence>
<gene>
    <name evidence="4" type="ORF">GCM10007874_35310</name>
</gene>
<accession>A0ABQ6CJY7</accession>
<evidence type="ECO:0000256" key="2">
    <source>
        <dbReference type="ARBA" id="ARBA00023315"/>
    </source>
</evidence>
<dbReference type="Gene3D" id="3.40.630.30">
    <property type="match status" value="1"/>
</dbReference>
<keyword evidence="2" id="KW-0012">Acyltransferase</keyword>
<dbReference type="RefSeq" id="WP_284313591.1">
    <property type="nucleotide sequence ID" value="NZ_BSPC01000028.1"/>
</dbReference>
<dbReference type="PANTHER" id="PTHR43877">
    <property type="entry name" value="AMINOALKYLPHOSPHONATE N-ACETYLTRANSFERASE-RELATED-RELATED"/>
    <property type="match status" value="1"/>
</dbReference>
<dbReference type="EMBL" id="BSPC01000028">
    <property type="protein sequence ID" value="GLS20514.1"/>
    <property type="molecule type" value="Genomic_DNA"/>
</dbReference>
<evidence type="ECO:0000313" key="5">
    <source>
        <dbReference type="Proteomes" id="UP001156882"/>
    </source>
</evidence>
<reference evidence="5" key="1">
    <citation type="journal article" date="2019" name="Int. J. Syst. Evol. Microbiol.">
        <title>The Global Catalogue of Microorganisms (GCM) 10K type strain sequencing project: providing services to taxonomists for standard genome sequencing and annotation.</title>
        <authorList>
            <consortium name="The Broad Institute Genomics Platform"/>
            <consortium name="The Broad Institute Genome Sequencing Center for Infectious Disease"/>
            <person name="Wu L."/>
            <person name="Ma J."/>
        </authorList>
    </citation>
    <scope>NUCLEOTIDE SEQUENCE [LARGE SCALE GENOMIC DNA]</scope>
    <source>
        <strain evidence="5">NBRC 101365</strain>
    </source>
</reference>
<dbReference type="Pfam" id="PF00583">
    <property type="entry name" value="Acetyltransf_1"/>
    <property type="match status" value="1"/>
</dbReference>
<evidence type="ECO:0000313" key="4">
    <source>
        <dbReference type="EMBL" id="GLS20514.1"/>
    </source>
</evidence>
<dbReference type="CDD" id="cd04301">
    <property type="entry name" value="NAT_SF"/>
    <property type="match status" value="1"/>
</dbReference>
<comment type="caution">
    <text evidence="4">The sequence shown here is derived from an EMBL/GenBank/DDBJ whole genome shotgun (WGS) entry which is preliminary data.</text>
</comment>
<dbReference type="PANTHER" id="PTHR43877:SF2">
    <property type="entry name" value="AMINOALKYLPHOSPHONATE N-ACETYLTRANSFERASE-RELATED"/>
    <property type="match status" value="1"/>
</dbReference>
<proteinExistence type="predicted"/>
<organism evidence="4 5">
    <name type="scientific">Labrys miyagiensis</name>
    <dbReference type="NCBI Taxonomy" id="346912"/>
    <lineage>
        <taxon>Bacteria</taxon>
        <taxon>Pseudomonadati</taxon>
        <taxon>Pseudomonadota</taxon>
        <taxon>Alphaproteobacteria</taxon>
        <taxon>Hyphomicrobiales</taxon>
        <taxon>Xanthobacteraceae</taxon>
        <taxon>Labrys</taxon>
    </lineage>
</organism>
<feature type="domain" description="N-acetyltransferase" evidence="3">
    <location>
        <begin position="3"/>
        <end position="155"/>
    </location>
</feature>
<keyword evidence="5" id="KW-1185">Reference proteome</keyword>
<sequence length="155" mass="16453">MSARIREAAGEEDMGFMLGLGSRLAGVIETTLHEADDIAAFQDAYSAANLRDPPPDSLTLIAEGEGCERLGFLHALPGPDGITGRSIGYIALLAVVEAAEGQGVARLLLDGAEAWARDKGYAALSLDVFASNGRGRRFYEKNGFAVETLRMVKPL</sequence>
<dbReference type="SUPFAM" id="SSF55729">
    <property type="entry name" value="Acyl-CoA N-acyltransferases (Nat)"/>
    <property type="match status" value="1"/>
</dbReference>
<dbReference type="InterPro" id="IPR050832">
    <property type="entry name" value="Bact_Acetyltransf"/>
</dbReference>
<protein>
    <recommendedName>
        <fullName evidence="3">N-acetyltransferase domain-containing protein</fullName>
    </recommendedName>
</protein>